<evidence type="ECO:0000256" key="1">
    <source>
        <dbReference type="SAM" id="MobiDB-lite"/>
    </source>
</evidence>
<feature type="compositionally biased region" description="Polar residues" evidence="1">
    <location>
        <begin position="47"/>
        <end position="56"/>
    </location>
</feature>
<organism evidence="2 3">
    <name type="scientific">Rhodococcus maanshanensis</name>
    <dbReference type="NCBI Taxonomy" id="183556"/>
    <lineage>
        <taxon>Bacteria</taxon>
        <taxon>Bacillati</taxon>
        <taxon>Actinomycetota</taxon>
        <taxon>Actinomycetes</taxon>
        <taxon>Mycobacteriales</taxon>
        <taxon>Nocardiaceae</taxon>
        <taxon>Rhodococcus</taxon>
    </lineage>
</organism>
<keyword evidence="3" id="KW-1185">Reference proteome</keyword>
<sequence length="305" mass="31516">MFDTTSFPVVDRPAVTAVERRWETVVSVVGAMAEVADSARSEPVESAGSSDLTGLSRQERLEQLRRRMAAVPARGESVAARPAPQPSEAEGLPRQAGSAGILPVPPALASLLPRGGLARGSVVSVSGAGSLLLGLLASVTEAGGHAAVIGLPRLGLLAAAEMGAELGRLALIPDPGPDPVEVAAVLLDGLDLVVLGLGGLAVPPSRARAVVARARSKGSTLVVTDGRWDGAEVRLEARVCGYDGMGQGAELGRGRLRALRLAVSARGRAFQPRTTRLDLRPVHGRVEWTAETMRKPGVFPEAVSL</sequence>
<protein>
    <submittedName>
        <fullName evidence="2">Uncharacterized protein</fullName>
    </submittedName>
</protein>
<evidence type="ECO:0000313" key="2">
    <source>
        <dbReference type="EMBL" id="SEK85803.1"/>
    </source>
</evidence>
<reference evidence="3" key="1">
    <citation type="submission" date="2016-10" db="EMBL/GenBank/DDBJ databases">
        <authorList>
            <person name="Varghese N."/>
            <person name="Submissions S."/>
        </authorList>
    </citation>
    <scope>NUCLEOTIDE SEQUENCE [LARGE SCALE GENOMIC DNA]</scope>
    <source>
        <strain evidence="3">DSM 44675</strain>
    </source>
</reference>
<dbReference type="EMBL" id="FOAW01000004">
    <property type="protein sequence ID" value="SEK85803.1"/>
    <property type="molecule type" value="Genomic_DNA"/>
</dbReference>
<gene>
    <name evidence="2" type="ORF">SAMN05444583_10448</name>
</gene>
<dbReference type="Proteomes" id="UP000198677">
    <property type="component" value="Unassembled WGS sequence"/>
</dbReference>
<feature type="region of interest" description="Disordered" evidence="1">
    <location>
        <begin position="37"/>
        <end position="56"/>
    </location>
</feature>
<proteinExistence type="predicted"/>
<accession>A0A1H7KFY6</accession>
<name>A0A1H7KFY6_9NOCA</name>
<dbReference type="AlphaFoldDB" id="A0A1H7KFY6"/>
<feature type="region of interest" description="Disordered" evidence="1">
    <location>
        <begin position="72"/>
        <end position="96"/>
    </location>
</feature>
<evidence type="ECO:0000313" key="3">
    <source>
        <dbReference type="Proteomes" id="UP000198677"/>
    </source>
</evidence>